<accession>A0A3B1E236</accession>
<gene>
    <name evidence="2" type="ORF">MNB_ARC-1_1264</name>
</gene>
<dbReference type="Gene3D" id="3.90.320.10">
    <property type="match status" value="1"/>
</dbReference>
<evidence type="ECO:0000313" key="2">
    <source>
        <dbReference type="EMBL" id="VAY87992.1"/>
    </source>
</evidence>
<dbReference type="SUPFAM" id="SSF52540">
    <property type="entry name" value="P-loop containing nucleoside triphosphate hydrolases"/>
    <property type="match status" value="1"/>
</dbReference>
<reference evidence="2" key="1">
    <citation type="submission" date="2018-10" db="EMBL/GenBank/DDBJ databases">
        <authorList>
            <person name="Aoki K."/>
        </authorList>
    </citation>
    <scope>NUCLEOTIDE SEQUENCE</scope>
</reference>
<dbReference type="EMBL" id="UOYO01000040">
    <property type="protein sequence ID" value="VAY87992.1"/>
    <property type="molecule type" value="Genomic_DNA"/>
</dbReference>
<dbReference type="SUPFAM" id="SSF52980">
    <property type="entry name" value="Restriction endonuclease-like"/>
    <property type="match status" value="1"/>
</dbReference>
<proteinExistence type="predicted"/>
<dbReference type="InterPro" id="IPR011604">
    <property type="entry name" value="PDDEXK-like_dom_sf"/>
</dbReference>
<dbReference type="AlphaFoldDB" id="A0A3B1E236"/>
<dbReference type="InterPro" id="IPR011335">
    <property type="entry name" value="Restrct_endonuc-II-like"/>
</dbReference>
<name>A0A3B1E236_9ZZZZ</name>
<dbReference type="InterPro" id="IPR038726">
    <property type="entry name" value="PDDEXK_AddAB-type"/>
</dbReference>
<protein>
    <recommendedName>
        <fullName evidence="1">PD-(D/E)XK endonuclease-like domain-containing protein</fullName>
    </recommendedName>
</protein>
<dbReference type="Pfam" id="PF12705">
    <property type="entry name" value="PDDEXK_1"/>
    <property type="match status" value="1"/>
</dbReference>
<feature type="domain" description="PD-(D/E)XK endonuclease-like" evidence="1">
    <location>
        <begin position="512"/>
        <end position="743"/>
    </location>
</feature>
<organism evidence="2">
    <name type="scientific">hydrothermal vent metagenome</name>
    <dbReference type="NCBI Taxonomy" id="652676"/>
    <lineage>
        <taxon>unclassified sequences</taxon>
        <taxon>metagenomes</taxon>
        <taxon>ecological metagenomes</taxon>
    </lineage>
</organism>
<evidence type="ECO:0000259" key="1">
    <source>
        <dbReference type="Pfam" id="PF12705"/>
    </source>
</evidence>
<sequence length="745" mass="87753">MLDKTTQKLFVFPTNRAIREYISSLENKNIFLPKVISIGDFFQKVIFLSEKRMISPQLKIIYLQQVIQDIDVKKLGINSSFSSFLKQSEYIIRFFNELAVEFKTIQDLNDADTYAHYQDHLDILQAIQTKYHEILLKNNYIDQSLLPAYYKINEDYIKQFKEMQIVHEGVFSSFELKIIDEISSLVSVDVQYKKNNSINSDIIHIVPIKQRILQIGFIKQKIYEMITVQKIDPSSIVIVLPDESFHEMLALFDEENYFNFAMGNNIKQSKIYQTVETINKLLINYEPKDENKKEFFGIDNQLFQSTKNNWNSIVNEEMFLTIFDQLIMHESNTQIVEKLNELKTSLTILFFTHELNLKLKHIFRIIQNKISEITLDDTSGGKITVLGILETRGVAYDGVIVIDFNDDKIPKRSVKDKFLSTKVKEFAKLPTSFHREELQKYYYTNLFSRAKKVAISYVNDEISIKSRFINSILSDVKEDYNIYDFEKILYKSRKINIFKQEIIKNIDLSKRTWSATSLKTYLQCKRKYYFHYIKRLKEHSISLKPQGYEVGNIIHKVLEQLVINDSLTISNINTQLSIYQNNNPYLTMDLEVWKKKLVNFVYMEKARKEDGSSVYAVEKSFNFVHNGIALKGTIDRMDRLSDGTYCILDYKTSNNLKVDTPKTYEKSYDFQLEFYFLSQEKKIISSVGYYDLFNTTIKNEIMLENKIKKLNTHLKALKTKQVNFDLCEDKTICLYCNYKLLCNRD</sequence>
<dbReference type="InterPro" id="IPR027417">
    <property type="entry name" value="P-loop_NTPase"/>
</dbReference>